<dbReference type="GO" id="GO:0003700">
    <property type="term" value="F:DNA-binding transcription factor activity"/>
    <property type="evidence" value="ECO:0007669"/>
    <property type="project" value="InterPro"/>
</dbReference>
<proteinExistence type="predicted"/>
<dbReference type="SUPFAM" id="SSF46785">
    <property type="entry name" value="Winged helix' DNA-binding domain"/>
    <property type="match status" value="1"/>
</dbReference>
<name>A0A6J4V8I5_9BACT</name>
<dbReference type="SMART" id="SM00347">
    <property type="entry name" value="HTH_MARR"/>
    <property type="match status" value="1"/>
</dbReference>
<dbReference type="InterPro" id="IPR036390">
    <property type="entry name" value="WH_DNA-bd_sf"/>
</dbReference>
<evidence type="ECO:0000313" key="2">
    <source>
        <dbReference type="EMBL" id="CAA9567361.1"/>
    </source>
</evidence>
<dbReference type="AlphaFoldDB" id="A0A6J4V8I5"/>
<dbReference type="Pfam" id="PF12802">
    <property type="entry name" value="MarR_2"/>
    <property type="match status" value="1"/>
</dbReference>
<dbReference type="PROSITE" id="PS50995">
    <property type="entry name" value="HTH_MARR_2"/>
    <property type="match status" value="1"/>
</dbReference>
<dbReference type="Gene3D" id="1.10.10.10">
    <property type="entry name" value="Winged helix-like DNA-binding domain superfamily/Winged helix DNA-binding domain"/>
    <property type="match status" value="1"/>
</dbReference>
<dbReference type="InterPro" id="IPR039422">
    <property type="entry name" value="MarR/SlyA-like"/>
</dbReference>
<dbReference type="PRINTS" id="PR00598">
    <property type="entry name" value="HTHMARR"/>
</dbReference>
<protein>
    <recommendedName>
        <fullName evidence="1">HTH marR-type domain-containing protein</fullName>
    </recommendedName>
</protein>
<dbReference type="PANTHER" id="PTHR33164">
    <property type="entry name" value="TRANSCRIPTIONAL REGULATOR, MARR FAMILY"/>
    <property type="match status" value="1"/>
</dbReference>
<evidence type="ECO:0000259" key="1">
    <source>
        <dbReference type="PROSITE" id="PS50995"/>
    </source>
</evidence>
<gene>
    <name evidence="2" type="ORF">AVDCRST_MAG18-1596</name>
</gene>
<reference evidence="2" key="1">
    <citation type="submission" date="2020-02" db="EMBL/GenBank/DDBJ databases">
        <authorList>
            <person name="Meier V. D."/>
        </authorList>
    </citation>
    <scope>NUCLEOTIDE SEQUENCE</scope>
    <source>
        <strain evidence="2">AVDCRST_MAG18</strain>
    </source>
</reference>
<dbReference type="PANTHER" id="PTHR33164:SF57">
    <property type="entry name" value="MARR-FAMILY TRANSCRIPTIONAL REGULATOR"/>
    <property type="match status" value="1"/>
</dbReference>
<organism evidence="2">
    <name type="scientific">uncultured Thermomicrobiales bacterium</name>
    <dbReference type="NCBI Taxonomy" id="1645740"/>
    <lineage>
        <taxon>Bacteria</taxon>
        <taxon>Pseudomonadati</taxon>
        <taxon>Thermomicrobiota</taxon>
        <taxon>Thermomicrobia</taxon>
        <taxon>Thermomicrobiales</taxon>
        <taxon>environmental samples</taxon>
    </lineage>
</organism>
<accession>A0A6J4V8I5</accession>
<dbReference type="InterPro" id="IPR036388">
    <property type="entry name" value="WH-like_DNA-bd_sf"/>
</dbReference>
<feature type="domain" description="HTH marR-type" evidence="1">
    <location>
        <begin position="16"/>
        <end position="151"/>
    </location>
</feature>
<dbReference type="GO" id="GO:0006950">
    <property type="term" value="P:response to stress"/>
    <property type="evidence" value="ECO:0007669"/>
    <property type="project" value="TreeGrafter"/>
</dbReference>
<dbReference type="InterPro" id="IPR000835">
    <property type="entry name" value="HTH_MarR-typ"/>
</dbReference>
<dbReference type="EMBL" id="CADCWN010000122">
    <property type="protein sequence ID" value="CAA9567361.1"/>
    <property type="molecule type" value="Genomic_DNA"/>
</dbReference>
<sequence length="188" mass="20856">MRDTTVERATPVEISDESLGEILIRWNRMFWWSGVRPMLQRMVAADLTLAESIVLRSLGRGPLTVAQAAACLMLSHSAASRAVDRLVRDGFVAREENPEDRRQKLLTLAPRGVELVGEMEGIAVGRLEQMIGVLSNEERGQFHTLLSQILLRHTAQLAENSGNLPCQVGPFALEDAAADRDDELITKR</sequence>